<keyword evidence="3" id="KW-1185">Reference proteome</keyword>
<dbReference type="PATRIC" id="fig|573060.9.peg.3175"/>
<gene>
    <name evidence="2" type="ORF">AcdelDRAFT_1944</name>
</gene>
<dbReference type="OrthoDB" id="8910244at2"/>
<protein>
    <submittedName>
        <fullName evidence="2">Uncharacterized protein</fullName>
    </submittedName>
</protein>
<comment type="caution">
    <text evidence="2">The sequence shown here is derived from an EMBL/GenBank/DDBJ whole genome shotgun (WGS) entry which is preliminary data.</text>
</comment>
<keyword evidence="1" id="KW-0472">Membrane</keyword>
<dbReference type="AlphaFoldDB" id="C5T4W4"/>
<feature type="transmembrane region" description="Helical" evidence="1">
    <location>
        <begin position="12"/>
        <end position="35"/>
    </location>
</feature>
<name>C5T4W4_ACIDE</name>
<evidence type="ECO:0000313" key="2">
    <source>
        <dbReference type="EMBL" id="EER60475.1"/>
    </source>
</evidence>
<dbReference type="EMBL" id="ACQT01000054">
    <property type="protein sequence ID" value="EER60475.1"/>
    <property type="molecule type" value="Genomic_DNA"/>
</dbReference>
<keyword evidence="1" id="KW-0812">Transmembrane</keyword>
<organism evidence="2 3">
    <name type="scientific">Acidovorax delafieldii 2AN</name>
    <dbReference type="NCBI Taxonomy" id="573060"/>
    <lineage>
        <taxon>Bacteria</taxon>
        <taxon>Pseudomonadati</taxon>
        <taxon>Pseudomonadota</taxon>
        <taxon>Betaproteobacteria</taxon>
        <taxon>Burkholderiales</taxon>
        <taxon>Comamonadaceae</taxon>
        <taxon>Acidovorax</taxon>
    </lineage>
</organism>
<reference evidence="2 3" key="1">
    <citation type="submission" date="2009-05" db="EMBL/GenBank/DDBJ databases">
        <title>The draft genome of Acidovorax delafieldii 2AN.</title>
        <authorList>
            <consortium name="US DOE Joint Genome Institute (JGI-PGF)"/>
            <person name="Lucas S."/>
            <person name="Copeland A."/>
            <person name="Lapidus A."/>
            <person name="Glavina del Rio T."/>
            <person name="Tice H."/>
            <person name="Bruce D."/>
            <person name="Goodwin L."/>
            <person name="Pitluck S."/>
            <person name="Larimer F."/>
            <person name="Land M.L."/>
            <person name="Hauser L."/>
            <person name="Shelobolina E.S."/>
            <person name="Picardal F."/>
            <person name="Roden E."/>
            <person name="Emerson D."/>
        </authorList>
    </citation>
    <scope>NUCLEOTIDE SEQUENCE [LARGE SCALE GENOMIC DNA]</scope>
    <source>
        <strain evidence="2 3">2AN</strain>
    </source>
</reference>
<evidence type="ECO:0000313" key="3">
    <source>
        <dbReference type="Proteomes" id="UP000003856"/>
    </source>
</evidence>
<proteinExistence type="predicted"/>
<sequence length="54" mass="5742">MDPLLRPLIRQFAGVVLASLVPVVLTAFLCVPFILGGHPGDERLVDAGSSQHMS</sequence>
<dbReference type="Proteomes" id="UP000003856">
    <property type="component" value="Unassembled WGS sequence"/>
</dbReference>
<evidence type="ECO:0000256" key="1">
    <source>
        <dbReference type="SAM" id="Phobius"/>
    </source>
</evidence>
<dbReference type="RefSeq" id="WP_005795961.1">
    <property type="nucleotide sequence ID" value="NZ_ACQT01000054.1"/>
</dbReference>
<accession>C5T4W4</accession>
<keyword evidence="1" id="KW-1133">Transmembrane helix</keyword>